<dbReference type="AlphaFoldDB" id="A0A2N0WEU7"/>
<accession>A0A2N0WEU7</accession>
<dbReference type="InterPro" id="IPR010985">
    <property type="entry name" value="Ribbon_hlx_hlx"/>
</dbReference>
<gene>
    <name evidence="2" type="ORF">CW311_11405</name>
</gene>
<proteinExistence type="predicted"/>
<feature type="coiled-coil region" evidence="1">
    <location>
        <begin position="11"/>
        <end position="38"/>
    </location>
</feature>
<dbReference type="GO" id="GO:0006355">
    <property type="term" value="P:regulation of DNA-templated transcription"/>
    <property type="evidence" value="ECO:0007669"/>
    <property type="project" value="InterPro"/>
</dbReference>
<dbReference type="InterPro" id="IPR008651">
    <property type="entry name" value="Uncharacterised_HicB"/>
</dbReference>
<dbReference type="Gene3D" id="1.10.1220.10">
    <property type="entry name" value="Met repressor-like"/>
    <property type="match status" value="1"/>
</dbReference>
<evidence type="ECO:0000313" key="3">
    <source>
        <dbReference type="Proteomes" id="UP000233553"/>
    </source>
</evidence>
<dbReference type="Pfam" id="PF05534">
    <property type="entry name" value="HicB"/>
    <property type="match status" value="1"/>
</dbReference>
<organism evidence="2 3">
    <name type="scientific">Acinetobacter proteolyticus</name>
    <dbReference type="NCBI Taxonomy" id="1776741"/>
    <lineage>
        <taxon>Bacteria</taxon>
        <taxon>Pseudomonadati</taxon>
        <taxon>Pseudomonadota</taxon>
        <taxon>Gammaproteobacteria</taxon>
        <taxon>Moraxellales</taxon>
        <taxon>Moraxellaceae</taxon>
        <taxon>Acinetobacter</taxon>
    </lineage>
</organism>
<dbReference type="Proteomes" id="UP000233553">
    <property type="component" value="Unassembled WGS sequence"/>
</dbReference>
<dbReference type="EMBL" id="PISJ01000013">
    <property type="protein sequence ID" value="PKF33402.1"/>
    <property type="molecule type" value="Genomic_DNA"/>
</dbReference>
<keyword evidence="1" id="KW-0175">Coiled coil</keyword>
<reference evidence="2 3" key="1">
    <citation type="submission" date="2017-12" db="EMBL/GenBank/DDBJ databases">
        <title>Draft Genome sequences of multiple microbial strains isolated from spacecraft associated surfaces.</title>
        <authorList>
            <person name="Seuylemezian A."/>
            <person name="Vaishampayan P."/>
            <person name="Venkateswaran K."/>
        </authorList>
    </citation>
    <scope>NUCLEOTIDE SEQUENCE [LARGE SCALE GENOMIC DNA]</scope>
    <source>
        <strain evidence="2 3">2P01AA</strain>
    </source>
</reference>
<dbReference type="SUPFAM" id="SSF47598">
    <property type="entry name" value="Ribbon-helix-helix"/>
    <property type="match status" value="1"/>
</dbReference>
<protein>
    <submittedName>
        <fullName evidence="2">Toxin-antitoxin system HicB family antitoxin</fullName>
    </submittedName>
</protein>
<dbReference type="RefSeq" id="WP_101236578.1">
    <property type="nucleotide sequence ID" value="NZ_PISJ01000013.1"/>
</dbReference>
<dbReference type="InterPro" id="IPR013321">
    <property type="entry name" value="Arc_rbn_hlx_hlx"/>
</dbReference>
<evidence type="ECO:0000313" key="2">
    <source>
        <dbReference type="EMBL" id="PKF33402.1"/>
    </source>
</evidence>
<evidence type="ECO:0000256" key="1">
    <source>
        <dbReference type="SAM" id="Coils"/>
    </source>
</evidence>
<comment type="caution">
    <text evidence="2">The sequence shown here is derived from an EMBL/GenBank/DDBJ whole genome shotgun (WGS) entry which is preliminary data.</text>
</comment>
<sequence length="52" mass="6210">MKAKEFIHVKFRIKEELHKKLKEKAQQEERSMNYLINKAVELMVNQPKGVKA</sequence>
<name>A0A2N0WEU7_9GAMM</name>